<protein>
    <submittedName>
        <fullName evidence="1">12106_t:CDS:1</fullName>
    </submittedName>
</protein>
<proteinExistence type="predicted"/>
<name>A0A9N9NHH7_FUNMO</name>
<feature type="non-terminal residue" evidence="1">
    <location>
        <position position="1"/>
    </location>
</feature>
<evidence type="ECO:0000313" key="2">
    <source>
        <dbReference type="Proteomes" id="UP000789375"/>
    </source>
</evidence>
<keyword evidence="2" id="KW-1185">Reference proteome</keyword>
<gene>
    <name evidence="1" type="ORF">FMOSSE_LOCUS15822</name>
</gene>
<organism evidence="1 2">
    <name type="scientific">Funneliformis mosseae</name>
    <name type="common">Endomycorrhizal fungus</name>
    <name type="synonym">Glomus mosseae</name>
    <dbReference type="NCBI Taxonomy" id="27381"/>
    <lineage>
        <taxon>Eukaryota</taxon>
        <taxon>Fungi</taxon>
        <taxon>Fungi incertae sedis</taxon>
        <taxon>Mucoromycota</taxon>
        <taxon>Glomeromycotina</taxon>
        <taxon>Glomeromycetes</taxon>
        <taxon>Glomerales</taxon>
        <taxon>Glomeraceae</taxon>
        <taxon>Funneliformis</taxon>
    </lineage>
</organism>
<accession>A0A9N9NHH7</accession>
<evidence type="ECO:0000313" key="1">
    <source>
        <dbReference type="EMBL" id="CAG8734613.1"/>
    </source>
</evidence>
<dbReference type="AlphaFoldDB" id="A0A9N9NHH7"/>
<sequence>EEVFITLPNIFDEIVSSSYLGKDTANFIVVDKPKYDLVLSNNY</sequence>
<comment type="caution">
    <text evidence="1">The sequence shown here is derived from an EMBL/GenBank/DDBJ whole genome shotgun (WGS) entry which is preliminary data.</text>
</comment>
<reference evidence="1" key="1">
    <citation type="submission" date="2021-06" db="EMBL/GenBank/DDBJ databases">
        <authorList>
            <person name="Kallberg Y."/>
            <person name="Tangrot J."/>
            <person name="Rosling A."/>
        </authorList>
    </citation>
    <scope>NUCLEOTIDE SEQUENCE</scope>
    <source>
        <strain evidence="1">87-6 pot B 2015</strain>
    </source>
</reference>
<dbReference type="Proteomes" id="UP000789375">
    <property type="component" value="Unassembled WGS sequence"/>
</dbReference>
<dbReference type="EMBL" id="CAJVPP010018136">
    <property type="protein sequence ID" value="CAG8734613.1"/>
    <property type="molecule type" value="Genomic_DNA"/>
</dbReference>